<sequence>MTAPIWLLDFDGVLNALSKRGGAAFWDDWRTARIDHPHGETNAKGNIIRLPLLWSDTVIAAVDDAVTAGVDVRWLSTWRGDTERLLDVIPGLPELPWLDESILETAAADGLDPSERMYSGPWKVEVAKAYVPDDAPLLWTEDSFEVDVLSESWRRARKAPTTFLRPHPMQGLIKKHVATINEWVSDYAPRRGAAAERSIGTSVYEGIAEDIDTPIIRGSEPLVIEDVEDGFAPRGGG</sequence>
<protein>
    <submittedName>
        <fullName evidence="1">Uncharacterized protein</fullName>
    </submittedName>
</protein>
<dbReference type="RefSeq" id="WP_048896362.1">
    <property type="nucleotide sequence ID" value="NZ_LFOD01000039.1"/>
</dbReference>
<reference evidence="1 2" key="1">
    <citation type="submission" date="2015-06" db="EMBL/GenBank/DDBJ databases">
        <title>Genome sequence of Mycobacterium conceptionense strain MLE.</title>
        <authorList>
            <person name="Greninger A.L."/>
            <person name="Cunningham G."/>
            <person name="Chiu C.Y."/>
            <person name="Miller S."/>
        </authorList>
    </citation>
    <scope>NUCLEOTIDE SEQUENCE [LARGE SCALE GENOMIC DNA]</scope>
    <source>
        <strain evidence="1 2">MLE</strain>
    </source>
</reference>
<dbReference type="Proteomes" id="UP000037594">
    <property type="component" value="Unassembled WGS sequence"/>
</dbReference>
<proteinExistence type="predicted"/>
<evidence type="ECO:0000313" key="2">
    <source>
        <dbReference type="Proteomes" id="UP000037594"/>
    </source>
</evidence>
<dbReference type="OrthoDB" id="5124141at2"/>
<dbReference type="EMBL" id="LFOD01000039">
    <property type="protein sequence ID" value="KMV14825.1"/>
    <property type="molecule type" value="Genomic_DNA"/>
</dbReference>
<accession>A0A0J8U309</accession>
<evidence type="ECO:0000313" key="1">
    <source>
        <dbReference type="EMBL" id="KMV14825.1"/>
    </source>
</evidence>
<gene>
    <name evidence="1" type="ORF">ACT17_28090</name>
</gene>
<comment type="caution">
    <text evidence="1">The sequence shown here is derived from an EMBL/GenBank/DDBJ whole genome shotgun (WGS) entry which is preliminary data.</text>
</comment>
<dbReference type="PATRIC" id="fig|451644.5.peg.5779"/>
<dbReference type="AlphaFoldDB" id="A0A0J8U309"/>
<organism evidence="1 2">
    <name type="scientific">Mycolicibacterium conceptionense</name>
    <dbReference type="NCBI Taxonomy" id="451644"/>
    <lineage>
        <taxon>Bacteria</taxon>
        <taxon>Bacillati</taxon>
        <taxon>Actinomycetota</taxon>
        <taxon>Actinomycetes</taxon>
        <taxon>Mycobacteriales</taxon>
        <taxon>Mycobacteriaceae</taxon>
        <taxon>Mycolicibacterium</taxon>
    </lineage>
</organism>
<name>A0A0J8U309_9MYCO</name>